<evidence type="ECO:0000313" key="8">
    <source>
        <dbReference type="EMBL" id="MBS9334630.1"/>
    </source>
</evidence>
<gene>
    <name evidence="8" type="ORF">G6R27_01090</name>
</gene>
<evidence type="ECO:0000256" key="5">
    <source>
        <dbReference type="ARBA" id="ARBA00023136"/>
    </source>
</evidence>
<evidence type="ECO:0000256" key="3">
    <source>
        <dbReference type="ARBA" id="ARBA00022692"/>
    </source>
</evidence>
<accession>A0ABS5QNF0</accession>
<reference evidence="8 9" key="1">
    <citation type="submission" date="2020-02" db="EMBL/GenBank/DDBJ databases">
        <title>Fructobacillus sp. isolated from paper mulberry of Taiwan.</title>
        <authorList>
            <person name="Lin S.-T."/>
        </authorList>
    </citation>
    <scope>NUCLEOTIDE SEQUENCE [LARGE SCALE GENOMIC DNA]</scope>
    <source>
        <strain evidence="8 9">M1-10</strain>
    </source>
</reference>
<dbReference type="Pfam" id="PF03600">
    <property type="entry name" value="CitMHS"/>
    <property type="match status" value="1"/>
</dbReference>
<feature type="transmembrane region" description="Helical" evidence="6">
    <location>
        <begin position="41"/>
        <end position="63"/>
    </location>
</feature>
<dbReference type="PANTHER" id="PTHR43568">
    <property type="entry name" value="P PROTEIN"/>
    <property type="match status" value="1"/>
</dbReference>
<protein>
    <submittedName>
        <fullName evidence="8">Carboxylate transporter</fullName>
    </submittedName>
</protein>
<evidence type="ECO:0000313" key="9">
    <source>
        <dbReference type="Proteomes" id="UP001519418"/>
    </source>
</evidence>
<sequence length="370" mass="40700">MQRMIQKLSQDYLFLFTTALVLVAACFGVLDWAAISWPTVISLLSLLGMVSLYQSLGLIDALADFFIKKAKTTRSLILAIFLLTFFSSMLVTNDVAILTFLPLTFALVKKVTLPTIKVTVFITIYANLGSAVSPIGNPQNIFLLAHYQRTFLSMLPPASLMLFLGLVSMPIFLLLMPNENIQPIKQQAWIKPMPKLEKFLLGTGTVIVLGDLIIQTNLLSALALVLILIFFYDRRVLKEVDYGVVLSIMNFFLLVSGWITIPAVHHLLQHLGSQNLSLFLTGLLTSQLISNVPAAALLAPMTEHFTALYLAVSIGGFGTLIASLANLLAYRQVKAAATSKNQFSFIKTFTITNFLFLLVGAGLASLFLLF</sequence>
<feature type="transmembrane region" description="Helical" evidence="6">
    <location>
        <begin position="75"/>
        <end position="101"/>
    </location>
</feature>
<dbReference type="EMBL" id="JAAMFI010000001">
    <property type="protein sequence ID" value="MBS9334630.1"/>
    <property type="molecule type" value="Genomic_DNA"/>
</dbReference>
<dbReference type="PROSITE" id="PS51257">
    <property type="entry name" value="PROKAR_LIPOPROTEIN"/>
    <property type="match status" value="1"/>
</dbReference>
<keyword evidence="2" id="KW-0813">Transport</keyword>
<organism evidence="8 9">
    <name type="scientific">Fructobacillus papyriferae</name>
    <dbReference type="NCBI Taxonomy" id="2713171"/>
    <lineage>
        <taxon>Bacteria</taxon>
        <taxon>Bacillati</taxon>
        <taxon>Bacillota</taxon>
        <taxon>Bacilli</taxon>
        <taxon>Lactobacillales</taxon>
        <taxon>Lactobacillaceae</taxon>
        <taxon>Fructobacillus</taxon>
    </lineage>
</organism>
<keyword evidence="4 6" id="KW-1133">Transmembrane helix</keyword>
<evidence type="ECO:0000256" key="4">
    <source>
        <dbReference type="ARBA" id="ARBA00022989"/>
    </source>
</evidence>
<proteinExistence type="predicted"/>
<comment type="caution">
    <text evidence="8">The sequence shown here is derived from an EMBL/GenBank/DDBJ whole genome shotgun (WGS) entry which is preliminary data.</text>
</comment>
<keyword evidence="5 6" id="KW-0472">Membrane</keyword>
<feature type="domain" description="Citrate transporter-like" evidence="7">
    <location>
        <begin position="18"/>
        <end position="302"/>
    </location>
</feature>
<dbReference type="PANTHER" id="PTHR43568:SF1">
    <property type="entry name" value="P PROTEIN"/>
    <property type="match status" value="1"/>
</dbReference>
<feature type="transmembrane region" description="Helical" evidence="6">
    <location>
        <begin position="199"/>
        <end position="232"/>
    </location>
</feature>
<comment type="subcellular location">
    <subcellularLocation>
        <location evidence="1">Membrane</location>
        <topology evidence="1">Multi-pass membrane protein</topology>
    </subcellularLocation>
</comment>
<feature type="transmembrane region" description="Helical" evidence="6">
    <location>
        <begin position="351"/>
        <end position="369"/>
    </location>
</feature>
<feature type="transmembrane region" description="Helical" evidence="6">
    <location>
        <begin position="307"/>
        <end position="330"/>
    </location>
</feature>
<evidence type="ECO:0000259" key="7">
    <source>
        <dbReference type="Pfam" id="PF03600"/>
    </source>
</evidence>
<name>A0ABS5QNF0_9LACO</name>
<keyword evidence="9" id="KW-1185">Reference proteome</keyword>
<dbReference type="InterPro" id="IPR051475">
    <property type="entry name" value="Diverse_Ion_Transporter"/>
</dbReference>
<dbReference type="InterPro" id="IPR004680">
    <property type="entry name" value="Cit_transptr-like_dom"/>
</dbReference>
<dbReference type="RefSeq" id="WP_213819244.1">
    <property type="nucleotide sequence ID" value="NZ_JAAMFI010000001.1"/>
</dbReference>
<keyword evidence="3 6" id="KW-0812">Transmembrane</keyword>
<evidence type="ECO:0000256" key="2">
    <source>
        <dbReference type="ARBA" id="ARBA00022448"/>
    </source>
</evidence>
<evidence type="ECO:0000256" key="1">
    <source>
        <dbReference type="ARBA" id="ARBA00004141"/>
    </source>
</evidence>
<feature type="transmembrane region" description="Helical" evidence="6">
    <location>
        <begin position="158"/>
        <end position="178"/>
    </location>
</feature>
<feature type="transmembrane region" description="Helical" evidence="6">
    <location>
        <begin position="244"/>
        <end position="264"/>
    </location>
</feature>
<feature type="transmembrane region" description="Helical" evidence="6">
    <location>
        <begin position="12"/>
        <end position="35"/>
    </location>
</feature>
<evidence type="ECO:0000256" key="6">
    <source>
        <dbReference type="SAM" id="Phobius"/>
    </source>
</evidence>
<dbReference type="Proteomes" id="UP001519418">
    <property type="component" value="Unassembled WGS sequence"/>
</dbReference>